<gene>
    <name evidence="2" type="ORF">Ade02nite_24830</name>
</gene>
<evidence type="ECO:0000313" key="3">
    <source>
        <dbReference type="Proteomes" id="UP000609879"/>
    </source>
</evidence>
<sequence length="60" mass="6890">MKPLLADMKDVARAKRPGTWTLCDQEHRVKAHKTIMDERPDEPSVHRLTLTTRPAAESRP</sequence>
<accession>A0ABQ3Y1H9</accession>
<name>A0ABQ3Y1H9_9ACTN</name>
<keyword evidence="3" id="KW-1185">Reference proteome</keyword>
<evidence type="ECO:0000256" key="1">
    <source>
        <dbReference type="SAM" id="MobiDB-lite"/>
    </source>
</evidence>
<reference evidence="2 3" key="1">
    <citation type="submission" date="2021-01" db="EMBL/GenBank/DDBJ databases">
        <title>Whole genome shotgun sequence of Actinoplanes deccanensis NBRC 13994.</title>
        <authorList>
            <person name="Komaki H."/>
            <person name="Tamura T."/>
        </authorList>
    </citation>
    <scope>NUCLEOTIDE SEQUENCE [LARGE SCALE GENOMIC DNA]</scope>
    <source>
        <strain evidence="2 3">NBRC 13994</strain>
    </source>
</reference>
<evidence type="ECO:0000313" key="2">
    <source>
        <dbReference type="EMBL" id="GID73842.1"/>
    </source>
</evidence>
<dbReference type="Proteomes" id="UP000609879">
    <property type="component" value="Unassembled WGS sequence"/>
</dbReference>
<protein>
    <submittedName>
        <fullName evidence="2">Uncharacterized protein</fullName>
    </submittedName>
</protein>
<comment type="caution">
    <text evidence="2">The sequence shown here is derived from an EMBL/GenBank/DDBJ whole genome shotgun (WGS) entry which is preliminary data.</text>
</comment>
<feature type="region of interest" description="Disordered" evidence="1">
    <location>
        <begin position="37"/>
        <end position="60"/>
    </location>
</feature>
<proteinExistence type="predicted"/>
<dbReference type="EMBL" id="BOMI01000041">
    <property type="protein sequence ID" value="GID73842.1"/>
    <property type="molecule type" value="Genomic_DNA"/>
</dbReference>
<organism evidence="2 3">
    <name type="scientific">Paractinoplanes deccanensis</name>
    <dbReference type="NCBI Taxonomy" id="113561"/>
    <lineage>
        <taxon>Bacteria</taxon>
        <taxon>Bacillati</taxon>
        <taxon>Actinomycetota</taxon>
        <taxon>Actinomycetes</taxon>
        <taxon>Micromonosporales</taxon>
        <taxon>Micromonosporaceae</taxon>
        <taxon>Paractinoplanes</taxon>
    </lineage>
</organism>